<dbReference type="InterPro" id="IPR008242">
    <property type="entry name" value="Chor_mutase/pphenate_deHydtase"/>
</dbReference>
<dbReference type="CDD" id="cd13632">
    <property type="entry name" value="PBP2_Aa-PDT_like"/>
    <property type="match status" value="1"/>
</dbReference>
<reference evidence="12" key="1">
    <citation type="journal article" date="2019" name="Int. J. Syst. Evol. Microbiol.">
        <title>The Global Catalogue of Microorganisms (GCM) 10K type strain sequencing project: providing services to taxonomists for standard genome sequencing and annotation.</title>
        <authorList>
            <consortium name="The Broad Institute Genomics Platform"/>
            <consortium name="The Broad Institute Genome Sequencing Center for Infectious Disease"/>
            <person name="Wu L."/>
            <person name="Ma J."/>
        </authorList>
    </citation>
    <scope>NUCLEOTIDE SEQUENCE [LARGE SCALE GENOMIC DNA]</scope>
    <source>
        <strain evidence="12">JCM 9371</strain>
    </source>
</reference>
<gene>
    <name evidence="11" type="primary">pheA</name>
    <name evidence="11" type="ORF">ACFQZM_04805</name>
</gene>
<evidence type="ECO:0000256" key="8">
    <source>
        <dbReference type="ARBA" id="ARBA00047848"/>
    </source>
</evidence>
<organism evidence="11 12">
    <name type="scientific">Actinomadura fibrosa</name>
    <dbReference type="NCBI Taxonomy" id="111802"/>
    <lineage>
        <taxon>Bacteria</taxon>
        <taxon>Bacillati</taxon>
        <taxon>Actinomycetota</taxon>
        <taxon>Actinomycetes</taxon>
        <taxon>Streptosporangiales</taxon>
        <taxon>Thermomonosporaceae</taxon>
        <taxon>Actinomadura</taxon>
    </lineage>
</organism>
<keyword evidence="4" id="KW-0028">Amino-acid biosynthesis</keyword>
<dbReference type="EMBL" id="JBHTGP010000003">
    <property type="protein sequence ID" value="MFD0683807.1"/>
    <property type="molecule type" value="Genomic_DNA"/>
</dbReference>
<evidence type="ECO:0000256" key="4">
    <source>
        <dbReference type="ARBA" id="ARBA00022605"/>
    </source>
</evidence>
<evidence type="ECO:0000259" key="10">
    <source>
        <dbReference type="PROSITE" id="PS51671"/>
    </source>
</evidence>
<dbReference type="PANTHER" id="PTHR21022">
    <property type="entry name" value="PREPHENATE DEHYDRATASE P PROTEIN"/>
    <property type="match status" value="1"/>
</dbReference>
<dbReference type="PROSITE" id="PS51671">
    <property type="entry name" value="ACT"/>
    <property type="match status" value="1"/>
</dbReference>
<keyword evidence="5" id="KW-0057">Aromatic amino acid biosynthesis</keyword>
<dbReference type="Gene3D" id="3.30.70.260">
    <property type="match status" value="1"/>
</dbReference>
<keyword evidence="12" id="KW-1185">Reference proteome</keyword>
<evidence type="ECO:0000259" key="9">
    <source>
        <dbReference type="PROSITE" id="PS51171"/>
    </source>
</evidence>
<comment type="pathway">
    <text evidence="1">Amino-acid biosynthesis; L-phenylalanine biosynthesis; phenylpyruvate from prephenate: step 1/1.</text>
</comment>
<sequence length="317" mass="34098">MTADDRPRRFAYLGPRGTFTEAALLSVPDAAGAEHVPYATVPAVLDALRREEVDSAVVALENSVEGSVPTTLDELATGEPLQIVGEVHLPVSFALLVRPGTAMSDVKTVASHPIAQPQCRRWLADNVPDAEWRAATSNAEAAQHVADGHYDAALAGSFAAARYGLSVLAEDIHDVADAVTRFVILRRPCPPPPATGTDRTTVVAFLGEDHVGALLEILTEFSVRGINLTLIQSRPTGAGLGSYLFWMDFEGHVADARVAEALMGLRRVCADVRFVGSYARADRVRPEIRRGTHDEDFTEAAAWIEAVRTGKTLGVRR</sequence>
<dbReference type="NCBIfam" id="NF008865">
    <property type="entry name" value="PRK11898.1"/>
    <property type="match status" value="1"/>
</dbReference>
<accession>A0ABW2XBG7</accession>
<name>A0ABW2XBG7_9ACTN</name>
<evidence type="ECO:0000313" key="12">
    <source>
        <dbReference type="Proteomes" id="UP001597063"/>
    </source>
</evidence>
<dbReference type="Pfam" id="PF01842">
    <property type="entry name" value="ACT"/>
    <property type="match status" value="1"/>
</dbReference>
<dbReference type="SUPFAM" id="SSF53850">
    <property type="entry name" value="Periplasmic binding protein-like II"/>
    <property type="match status" value="1"/>
</dbReference>
<feature type="domain" description="ACT" evidence="10">
    <location>
        <begin position="202"/>
        <end position="277"/>
    </location>
</feature>
<dbReference type="RefSeq" id="WP_378322251.1">
    <property type="nucleotide sequence ID" value="NZ_JBHTGP010000003.1"/>
</dbReference>
<dbReference type="SUPFAM" id="SSF55021">
    <property type="entry name" value="ACT-like"/>
    <property type="match status" value="1"/>
</dbReference>
<dbReference type="Proteomes" id="UP001597063">
    <property type="component" value="Unassembled WGS sequence"/>
</dbReference>
<dbReference type="InterPro" id="IPR018528">
    <property type="entry name" value="Preph_deHydtase_CS"/>
</dbReference>
<evidence type="ECO:0000256" key="5">
    <source>
        <dbReference type="ARBA" id="ARBA00023141"/>
    </source>
</evidence>
<evidence type="ECO:0000256" key="2">
    <source>
        <dbReference type="ARBA" id="ARBA00013147"/>
    </source>
</evidence>
<dbReference type="PANTHER" id="PTHR21022:SF19">
    <property type="entry name" value="PREPHENATE DEHYDRATASE-RELATED"/>
    <property type="match status" value="1"/>
</dbReference>
<protein>
    <recommendedName>
        <fullName evidence="3">Prephenate dehydratase</fullName>
        <ecNumber evidence="2">4.2.1.51</ecNumber>
    </recommendedName>
</protein>
<comment type="catalytic activity">
    <reaction evidence="8">
        <text>prephenate + H(+) = 3-phenylpyruvate + CO2 + H2O</text>
        <dbReference type="Rhea" id="RHEA:21648"/>
        <dbReference type="ChEBI" id="CHEBI:15377"/>
        <dbReference type="ChEBI" id="CHEBI:15378"/>
        <dbReference type="ChEBI" id="CHEBI:16526"/>
        <dbReference type="ChEBI" id="CHEBI:18005"/>
        <dbReference type="ChEBI" id="CHEBI:29934"/>
        <dbReference type="EC" id="4.2.1.51"/>
    </reaction>
</comment>
<dbReference type="PROSITE" id="PS00857">
    <property type="entry name" value="PREPHENATE_DEHYDR_1"/>
    <property type="match status" value="1"/>
</dbReference>
<dbReference type="PROSITE" id="PS51171">
    <property type="entry name" value="PREPHENATE_DEHYDR_3"/>
    <property type="match status" value="1"/>
</dbReference>
<dbReference type="PIRSF" id="PIRSF001500">
    <property type="entry name" value="Chor_mut_pdt_Ppr"/>
    <property type="match status" value="1"/>
</dbReference>
<evidence type="ECO:0000256" key="1">
    <source>
        <dbReference type="ARBA" id="ARBA00004741"/>
    </source>
</evidence>
<dbReference type="Pfam" id="PF00800">
    <property type="entry name" value="PDT"/>
    <property type="match status" value="1"/>
</dbReference>
<dbReference type="CDD" id="cd04905">
    <property type="entry name" value="ACT_CM-PDT"/>
    <property type="match status" value="1"/>
</dbReference>
<dbReference type="GO" id="GO:0004664">
    <property type="term" value="F:prephenate dehydratase activity"/>
    <property type="evidence" value="ECO:0007669"/>
    <property type="project" value="UniProtKB-EC"/>
</dbReference>
<comment type="caution">
    <text evidence="11">The sequence shown here is derived from an EMBL/GenBank/DDBJ whole genome shotgun (WGS) entry which is preliminary data.</text>
</comment>
<dbReference type="EC" id="4.2.1.51" evidence="2"/>
<evidence type="ECO:0000256" key="6">
    <source>
        <dbReference type="ARBA" id="ARBA00023222"/>
    </source>
</evidence>
<dbReference type="InterPro" id="IPR002912">
    <property type="entry name" value="ACT_dom"/>
</dbReference>
<keyword evidence="6" id="KW-0584">Phenylalanine biosynthesis</keyword>
<dbReference type="Gene3D" id="3.40.190.10">
    <property type="entry name" value="Periplasmic binding protein-like II"/>
    <property type="match status" value="2"/>
</dbReference>
<dbReference type="InterPro" id="IPR001086">
    <property type="entry name" value="Preph_deHydtase"/>
</dbReference>
<evidence type="ECO:0000256" key="7">
    <source>
        <dbReference type="ARBA" id="ARBA00023239"/>
    </source>
</evidence>
<evidence type="ECO:0000256" key="3">
    <source>
        <dbReference type="ARBA" id="ARBA00021872"/>
    </source>
</evidence>
<feature type="domain" description="Prephenate dehydratase" evidence="9">
    <location>
        <begin position="9"/>
        <end position="187"/>
    </location>
</feature>
<keyword evidence="7 11" id="KW-0456">Lyase</keyword>
<proteinExistence type="predicted"/>
<dbReference type="InterPro" id="IPR045865">
    <property type="entry name" value="ACT-like_dom_sf"/>
</dbReference>
<evidence type="ECO:0000313" key="11">
    <source>
        <dbReference type="EMBL" id="MFD0683807.1"/>
    </source>
</evidence>